<evidence type="ECO:0000313" key="2">
    <source>
        <dbReference type="EMBL" id="CEA02243.1"/>
    </source>
</evidence>
<accession>A0A078M425</accession>
<dbReference type="EMBL" id="LN483074">
    <property type="protein sequence ID" value="CEA02243.1"/>
    <property type="molecule type" value="Genomic_DNA"/>
</dbReference>
<proteinExistence type="predicted"/>
<name>A0A078M425_9BACL</name>
<gene>
    <name evidence="2" type="ORF">BN1050_01183</name>
</gene>
<dbReference type="HOGENOM" id="CLU_088898_1_0_9"/>
<sequence>MKETEIEFKNMLTQNEYTKLLAHFAIADEDIITLRNDYFDTPTLAIKDLHSALRIRQTASYIECTLKQATSKHTSTEINVPLTALQADQLRNDLTLLPEAIATPLQTKGVPLATIACFGTLETHRVELPYKGGLLVFDHTCYLQQQDYEVEYEAEDEQLGQKIFADFLQHHQIPVRPSTKKIARFSTALDAQKGQN</sequence>
<protein>
    <submittedName>
        <fullName evidence="2">CYTH domain protein</fullName>
    </submittedName>
</protein>
<dbReference type="CDD" id="cd07762">
    <property type="entry name" value="CYTH-like_Pase_1"/>
    <property type="match status" value="1"/>
</dbReference>
<dbReference type="InterPro" id="IPR033469">
    <property type="entry name" value="CYTH-like_dom_sf"/>
</dbReference>
<feature type="domain" description="CYTH" evidence="1">
    <location>
        <begin position="3"/>
        <end position="192"/>
    </location>
</feature>
<dbReference type="PIRSF" id="PIRSF012526">
    <property type="entry name" value="CYTH_UCP012526"/>
    <property type="match status" value="1"/>
</dbReference>
<dbReference type="InterPro" id="IPR009195">
    <property type="entry name" value="Uncharacterised_YjbK"/>
</dbReference>
<dbReference type="InterPro" id="IPR023577">
    <property type="entry name" value="CYTH_domain"/>
</dbReference>
<evidence type="ECO:0000259" key="1">
    <source>
        <dbReference type="PROSITE" id="PS51707"/>
    </source>
</evidence>
<dbReference type="Pfam" id="PF01928">
    <property type="entry name" value="CYTH"/>
    <property type="match status" value="1"/>
</dbReference>
<organism evidence="2">
    <name type="scientific">Metalysinibacillus saudimassiliensis</name>
    <dbReference type="NCBI Taxonomy" id="1461583"/>
    <lineage>
        <taxon>Bacteria</taxon>
        <taxon>Bacillati</taxon>
        <taxon>Bacillota</taxon>
        <taxon>Bacilli</taxon>
        <taxon>Bacillales</taxon>
        <taxon>Caryophanaceae</taxon>
        <taxon>Metalysinibacillus</taxon>
    </lineage>
</organism>
<dbReference type="PROSITE" id="PS51707">
    <property type="entry name" value="CYTH"/>
    <property type="match status" value="1"/>
</dbReference>
<dbReference type="SUPFAM" id="SSF55154">
    <property type="entry name" value="CYTH-like phosphatases"/>
    <property type="match status" value="1"/>
</dbReference>
<dbReference type="AlphaFoldDB" id="A0A078M425"/>
<dbReference type="PATRIC" id="fig|1461583.4.peg.1141"/>
<dbReference type="Gene3D" id="2.40.320.10">
    <property type="entry name" value="Hypothetical Protein Pfu-838710-001"/>
    <property type="match status" value="1"/>
</dbReference>
<reference evidence="2" key="1">
    <citation type="submission" date="2014-07" db="EMBL/GenBank/DDBJ databases">
        <authorList>
            <person name="Urmite Genomes Urmite Genomes"/>
        </authorList>
    </citation>
    <scope>NUCLEOTIDE SEQUENCE</scope>
    <source>
        <strain evidence="2">13S34_air</strain>
    </source>
</reference>
<dbReference type="SMART" id="SM01118">
    <property type="entry name" value="CYTH"/>
    <property type="match status" value="1"/>
</dbReference>